<evidence type="ECO:0000313" key="2">
    <source>
        <dbReference type="EMBL" id="PHT75623.1"/>
    </source>
</evidence>
<dbReference type="Proteomes" id="UP000222542">
    <property type="component" value="Unassembled WGS sequence"/>
</dbReference>
<accession>A0A2G2Z0X1</accession>
<feature type="compositionally biased region" description="Polar residues" evidence="1">
    <location>
        <begin position="76"/>
        <end position="92"/>
    </location>
</feature>
<feature type="compositionally biased region" description="Basic residues" evidence="1">
    <location>
        <begin position="132"/>
        <end position="144"/>
    </location>
</feature>
<protein>
    <submittedName>
        <fullName evidence="2">Uncharacterized protein</fullName>
    </submittedName>
</protein>
<feature type="compositionally biased region" description="Polar residues" evidence="1">
    <location>
        <begin position="37"/>
        <end position="46"/>
    </location>
</feature>
<reference evidence="2 3" key="1">
    <citation type="journal article" date="2014" name="Nat. Genet.">
        <title>Genome sequence of the hot pepper provides insights into the evolution of pungency in Capsicum species.</title>
        <authorList>
            <person name="Kim S."/>
            <person name="Park M."/>
            <person name="Yeom S.I."/>
            <person name="Kim Y.M."/>
            <person name="Lee J.M."/>
            <person name="Lee H.A."/>
            <person name="Seo E."/>
            <person name="Choi J."/>
            <person name="Cheong K."/>
            <person name="Kim K.T."/>
            <person name="Jung K."/>
            <person name="Lee G.W."/>
            <person name="Oh S.K."/>
            <person name="Bae C."/>
            <person name="Kim S.B."/>
            <person name="Lee H.Y."/>
            <person name="Kim S.Y."/>
            <person name="Kim M.S."/>
            <person name="Kang B.C."/>
            <person name="Jo Y.D."/>
            <person name="Yang H.B."/>
            <person name="Jeong H.J."/>
            <person name="Kang W.H."/>
            <person name="Kwon J.K."/>
            <person name="Shin C."/>
            <person name="Lim J.Y."/>
            <person name="Park J.H."/>
            <person name="Huh J.H."/>
            <person name="Kim J.S."/>
            <person name="Kim B.D."/>
            <person name="Cohen O."/>
            <person name="Paran I."/>
            <person name="Suh M.C."/>
            <person name="Lee S.B."/>
            <person name="Kim Y.K."/>
            <person name="Shin Y."/>
            <person name="Noh S.J."/>
            <person name="Park J."/>
            <person name="Seo Y.S."/>
            <person name="Kwon S.Y."/>
            <person name="Kim H.A."/>
            <person name="Park J.M."/>
            <person name="Kim H.J."/>
            <person name="Choi S.B."/>
            <person name="Bosland P.W."/>
            <person name="Reeves G."/>
            <person name="Jo S.H."/>
            <person name="Lee B.W."/>
            <person name="Cho H.T."/>
            <person name="Choi H.S."/>
            <person name="Lee M.S."/>
            <person name="Yu Y."/>
            <person name="Do Choi Y."/>
            <person name="Park B.S."/>
            <person name="van Deynze A."/>
            <person name="Ashrafi H."/>
            <person name="Hill T."/>
            <person name="Kim W.T."/>
            <person name="Pai H.S."/>
            <person name="Ahn H.K."/>
            <person name="Yeam I."/>
            <person name="Giovannoni J.J."/>
            <person name="Rose J.K."/>
            <person name="Sorensen I."/>
            <person name="Lee S.J."/>
            <person name="Kim R.W."/>
            <person name="Choi I.Y."/>
            <person name="Choi B.S."/>
            <person name="Lim J.S."/>
            <person name="Lee Y.H."/>
            <person name="Choi D."/>
        </authorList>
    </citation>
    <scope>NUCLEOTIDE SEQUENCE [LARGE SCALE GENOMIC DNA]</scope>
    <source>
        <strain evidence="3">cv. CM334</strain>
    </source>
</reference>
<evidence type="ECO:0000313" key="3">
    <source>
        <dbReference type="Proteomes" id="UP000222542"/>
    </source>
</evidence>
<keyword evidence="3" id="KW-1185">Reference proteome</keyword>
<dbReference type="AlphaFoldDB" id="A0A2G2Z0X1"/>
<dbReference type="Gramene" id="PHT75623">
    <property type="protein sequence ID" value="PHT75623"/>
    <property type="gene ID" value="T459_19145"/>
</dbReference>
<gene>
    <name evidence="2" type="ORF">T459_19145</name>
</gene>
<reference evidence="2 3" key="2">
    <citation type="journal article" date="2017" name="Genome Biol.">
        <title>New reference genome sequences of hot pepper reveal the massive evolution of plant disease-resistance genes by retroduplication.</title>
        <authorList>
            <person name="Kim S."/>
            <person name="Park J."/>
            <person name="Yeom S.I."/>
            <person name="Kim Y.M."/>
            <person name="Seo E."/>
            <person name="Kim K.T."/>
            <person name="Kim M.S."/>
            <person name="Lee J.M."/>
            <person name="Cheong K."/>
            <person name="Shin H.S."/>
            <person name="Kim S.B."/>
            <person name="Han K."/>
            <person name="Lee J."/>
            <person name="Park M."/>
            <person name="Lee H.A."/>
            <person name="Lee H.Y."/>
            <person name="Lee Y."/>
            <person name="Oh S."/>
            <person name="Lee J.H."/>
            <person name="Choi E."/>
            <person name="Choi E."/>
            <person name="Lee S.E."/>
            <person name="Jeon J."/>
            <person name="Kim H."/>
            <person name="Choi G."/>
            <person name="Song H."/>
            <person name="Lee J."/>
            <person name="Lee S.C."/>
            <person name="Kwon J.K."/>
            <person name="Lee H.Y."/>
            <person name="Koo N."/>
            <person name="Hong Y."/>
            <person name="Kim R.W."/>
            <person name="Kang W.H."/>
            <person name="Huh J.H."/>
            <person name="Kang B.C."/>
            <person name="Yang T.J."/>
            <person name="Lee Y.H."/>
            <person name="Bennetzen J.L."/>
            <person name="Choi D."/>
        </authorList>
    </citation>
    <scope>NUCLEOTIDE SEQUENCE [LARGE SCALE GENOMIC DNA]</scope>
    <source>
        <strain evidence="3">cv. CM334</strain>
    </source>
</reference>
<sequence length="152" mass="17569">MVSNDEELESEEEEEEEEEEEYFPRPLTKFQMPLKETLNSLRTSTKGKVLRNGRMRTTGNDEEKDEPSHCRDRLKLSTSTKNILLSGNSQTKRMPDKVNLQQRPGTSSKKMIHKGDNTMNKVEFQSEEKRDVCKKKTSLSKVGKKMSGTREI</sequence>
<proteinExistence type="predicted"/>
<name>A0A2G2Z0X1_CAPAN</name>
<feature type="compositionally biased region" description="Basic and acidic residues" evidence="1">
    <location>
        <begin position="66"/>
        <end position="75"/>
    </location>
</feature>
<evidence type="ECO:0000256" key="1">
    <source>
        <dbReference type="SAM" id="MobiDB-lite"/>
    </source>
</evidence>
<feature type="compositionally biased region" description="Polar residues" evidence="1">
    <location>
        <begin position="99"/>
        <end position="109"/>
    </location>
</feature>
<dbReference type="EMBL" id="AYRZ02000007">
    <property type="protein sequence ID" value="PHT75623.1"/>
    <property type="molecule type" value="Genomic_DNA"/>
</dbReference>
<comment type="caution">
    <text evidence="2">The sequence shown here is derived from an EMBL/GenBank/DDBJ whole genome shotgun (WGS) entry which is preliminary data.</text>
</comment>
<feature type="compositionally biased region" description="Acidic residues" evidence="1">
    <location>
        <begin position="1"/>
        <end position="21"/>
    </location>
</feature>
<feature type="region of interest" description="Disordered" evidence="1">
    <location>
        <begin position="1"/>
        <end position="152"/>
    </location>
</feature>
<organism evidence="2 3">
    <name type="scientific">Capsicum annuum</name>
    <name type="common">Capsicum pepper</name>
    <dbReference type="NCBI Taxonomy" id="4072"/>
    <lineage>
        <taxon>Eukaryota</taxon>
        <taxon>Viridiplantae</taxon>
        <taxon>Streptophyta</taxon>
        <taxon>Embryophyta</taxon>
        <taxon>Tracheophyta</taxon>
        <taxon>Spermatophyta</taxon>
        <taxon>Magnoliopsida</taxon>
        <taxon>eudicotyledons</taxon>
        <taxon>Gunneridae</taxon>
        <taxon>Pentapetalae</taxon>
        <taxon>asterids</taxon>
        <taxon>lamiids</taxon>
        <taxon>Solanales</taxon>
        <taxon>Solanaceae</taxon>
        <taxon>Solanoideae</taxon>
        <taxon>Capsiceae</taxon>
        <taxon>Capsicum</taxon>
    </lineage>
</organism>